<feature type="region of interest" description="Disordered" evidence="1">
    <location>
        <begin position="117"/>
        <end position="139"/>
    </location>
</feature>
<feature type="non-terminal residue" evidence="3">
    <location>
        <position position="139"/>
    </location>
</feature>
<sequence length="139" mass="14751">MNRESSRSVSSSHAHASLRLWLSGIRPKTLPASIAPVLVGAACAWRLLDAPAARSCIAIDDRVWADLEMAKGPCFAPWYAYDGALARFVAMTLLCVGVALFLQIAVNFANDYSDGVRGTDASRGGSEAATGKPRRLVAS</sequence>
<keyword evidence="3" id="KW-0808">Transferase</keyword>
<comment type="caution">
    <text evidence="3">The sequence shown here is derived from an EMBL/GenBank/DDBJ whole genome shotgun (WGS) entry which is preliminary data.</text>
</comment>
<dbReference type="STRING" id="762211.BSTEL_0740"/>
<keyword evidence="4" id="KW-1185">Reference proteome</keyword>
<keyword evidence="2" id="KW-0812">Transmembrane</keyword>
<reference evidence="3 4" key="1">
    <citation type="submission" date="2014-03" db="EMBL/GenBank/DDBJ databases">
        <title>Genomics of Bifidobacteria.</title>
        <authorList>
            <person name="Ventura M."/>
            <person name="Milani C."/>
            <person name="Lugli G.A."/>
        </authorList>
    </citation>
    <scope>NUCLEOTIDE SEQUENCE [LARGE SCALE GENOMIC DNA]</scope>
    <source>
        <strain evidence="3 4">DSM 23968</strain>
    </source>
</reference>
<dbReference type="eggNOG" id="COG1575">
    <property type="taxonomic scope" value="Bacteria"/>
</dbReference>
<evidence type="ECO:0000256" key="1">
    <source>
        <dbReference type="SAM" id="MobiDB-lite"/>
    </source>
</evidence>
<evidence type="ECO:0000313" key="3">
    <source>
        <dbReference type="EMBL" id="KFI97980.1"/>
    </source>
</evidence>
<keyword evidence="2" id="KW-1133">Transmembrane helix</keyword>
<keyword evidence="2" id="KW-0472">Membrane</keyword>
<evidence type="ECO:0000256" key="2">
    <source>
        <dbReference type="SAM" id="Phobius"/>
    </source>
</evidence>
<feature type="transmembrane region" description="Helical" evidence="2">
    <location>
        <begin position="85"/>
        <end position="106"/>
    </location>
</feature>
<gene>
    <name evidence="3" type="ORF">BSTEL_0740</name>
</gene>
<accession>A0A087DR30</accession>
<dbReference type="AlphaFoldDB" id="A0A087DR30"/>
<name>A0A087DR30_9BIFI</name>
<protein>
    <submittedName>
        <fullName evidence="3">1,4-dihydroxy-2-naphthoate prenyltransferase</fullName>
    </submittedName>
</protein>
<organism evidence="3 4">
    <name type="scientific">Bifidobacterium stellenboschense</name>
    <dbReference type="NCBI Taxonomy" id="762211"/>
    <lineage>
        <taxon>Bacteria</taxon>
        <taxon>Bacillati</taxon>
        <taxon>Actinomycetota</taxon>
        <taxon>Actinomycetes</taxon>
        <taxon>Bifidobacteriales</taxon>
        <taxon>Bifidobacteriaceae</taxon>
        <taxon>Bifidobacterium</taxon>
    </lineage>
</organism>
<dbReference type="Proteomes" id="UP000029004">
    <property type="component" value="Unassembled WGS sequence"/>
</dbReference>
<dbReference type="EMBL" id="JGZP01000010">
    <property type="protein sequence ID" value="KFI97980.1"/>
    <property type="molecule type" value="Genomic_DNA"/>
</dbReference>
<dbReference type="GO" id="GO:0016740">
    <property type="term" value="F:transferase activity"/>
    <property type="evidence" value="ECO:0007669"/>
    <property type="project" value="UniProtKB-KW"/>
</dbReference>
<proteinExistence type="predicted"/>
<evidence type="ECO:0000313" key="4">
    <source>
        <dbReference type="Proteomes" id="UP000029004"/>
    </source>
</evidence>